<dbReference type="GO" id="GO:0006979">
    <property type="term" value="P:response to oxidative stress"/>
    <property type="evidence" value="ECO:0007669"/>
    <property type="project" value="EnsemblPlants"/>
</dbReference>
<keyword evidence="7 9" id="KW-0067">ATP-binding</keyword>
<protein>
    <recommendedName>
        <fullName evidence="9">Phosphotransferase</fullName>
        <ecNumber evidence="9">2.7.1.-</ecNumber>
    </recommendedName>
</protein>
<dbReference type="PANTHER" id="PTHR19443">
    <property type="entry name" value="HEXOKINASE"/>
    <property type="match status" value="1"/>
</dbReference>
<dbReference type="GO" id="GO:0001678">
    <property type="term" value="P:intracellular glucose homeostasis"/>
    <property type="evidence" value="ECO:0007669"/>
    <property type="project" value="InterPro"/>
</dbReference>
<dbReference type="Proteomes" id="UP000316621">
    <property type="component" value="Chromosome 2"/>
</dbReference>
<comment type="pathway">
    <text evidence="2">Carbohydrate metabolism; hexose metabolism.</text>
</comment>
<comment type="similarity">
    <text evidence="3 9">Belongs to the hexokinase family.</text>
</comment>
<keyword evidence="4 9" id="KW-0808">Transferase</keyword>
<feature type="domain" description="Hexokinase N-terminal" evidence="11">
    <location>
        <begin position="42"/>
        <end position="240"/>
    </location>
</feature>
<dbReference type="AlphaFoldDB" id="A0A4Y7INV2"/>
<evidence type="ECO:0000259" key="12">
    <source>
        <dbReference type="Pfam" id="PF03727"/>
    </source>
</evidence>
<evidence type="ECO:0000256" key="4">
    <source>
        <dbReference type="ARBA" id="ARBA00022679"/>
    </source>
</evidence>
<keyword evidence="8 9" id="KW-0324">Glycolysis</keyword>
<dbReference type="GO" id="GO:0005536">
    <property type="term" value="F:D-glucose binding"/>
    <property type="evidence" value="ECO:0007669"/>
    <property type="project" value="InterPro"/>
</dbReference>
<dbReference type="PRINTS" id="PR00475">
    <property type="entry name" value="HEXOKINASE"/>
</dbReference>
<gene>
    <name evidence="13" type="ORF">C5167_017595</name>
</gene>
<evidence type="ECO:0000256" key="6">
    <source>
        <dbReference type="ARBA" id="ARBA00022777"/>
    </source>
</evidence>
<dbReference type="Gene3D" id="3.40.367.20">
    <property type="match status" value="1"/>
</dbReference>
<keyword evidence="6 9" id="KW-0418">Kinase</keyword>
<dbReference type="GO" id="GO:0006096">
    <property type="term" value="P:glycolytic process"/>
    <property type="evidence" value="ECO:0007669"/>
    <property type="project" value="UniProtKB-UniPathway"/>
</dbReference>
<reference evidence="13 14" key="1">
    <citation type="journal article" date="2018" name="Science">
        <title>The opium poppy genome and morphinan production.</title>
        <authorList>
            <person name="Guo L."/>
            <person name="Winzer T."/>
            <person name="Yang X."/>
            <person name="Li Y."/>
            <person name="Ning Z."/>
            <person name="He Z."/>
            <person name="Teodor R."/>
            <person name="Lu Y."/>
            <person name="Bowser T.A."/>
            <person name="Graham I.A."/>
            <person name="Ye K."/>
        </authorList>
    </citation>
    <scope>NUCLEOTIDE SEQUENCE [LARGE SCALE GENOMIC DNA]</scope>
    <source>
        <strain evidence="14">cv. HN1</strain>
        <tissue evidence="13">Leaves</tissue>
    </source>
</reference>
<feature type="domain" description="Hexokinase C-terminal" evidence="12">
    <location>
        <begin position="250"/>
        <end position="485"/>
    </location>
</feature>
<dbReference type="InterPro" id="IPR022673">
    <property type="entry name" value="Hexokinase_C"/>
</dbReference>
<dbReference type="GO" id="GO:0010224">
    <property type="term" value="P:response to UV-B"/>
    <property type="evidence" value="ECO:0007669"/>
    <property type="project" value="EnsemblPlants"/>
</dbReference>
<evidence type="ECO:0000256" key="2">
    <source>
        <dbReference type="ARBA" id="ARBA00005028"/>
    </source>
</evidence>
<dbReference type="PANTHER" id="PTHR19443:SF18">
    <property type="entry name" value="HEXOKINASE-LIKE 2 PROTEIN-RELATED"/>
    <property type="match status" value="1"/>
</dbReference>
<keyword evidence="10" id="KW-1133">Transmembrane helix</keyword>
<dbReference type="InterPro" id="IPR001312">
    <property type="entry name" value="Hexokinase"/>
</dbReference>
<evidence type="ECO:0000256" key="8">
    <source>
        <dbReference type="ARBA" id="ARBA00023152"/>
    </source>
</evidence>
<evidence type="ECO:0000256" key="9">
    <source>
        <dbReference type="RuleBase" id="RU362007"/>
    </source>
</evidence>
<dbReference type="Pfam" id="PF03727">
    <property type="entry name" value="Hexokinase_2"/>
    <property type="match status" value="1"/>
</dbReference>
<dbReference type="EC" id="2.7.1.-" evidence="9"/>
<evidence type="ECO:0000256" key="5">
    <source>
        <dbReference type="ARBA" id="ARBA00022741"/>
    </source>
</evidence>
<dbReference type="InterPro" id="IPR022672">
    <property type="entry name" value="Hexokinase_N"/>
</dbReference>
<dbReference type="GO" id="GO:0005739">
    <property type="term" value="C:mitochondrion"/>
    <property type="evidence" value="ECO:0007669"/>
    <property type="project" value="EnsemblPlants"/>
</dbReference>
<keyword evidence="14" id="KW-1185">Reference proteome</keyword>
<sequence>MKKEVVVVGVVATLATVTATVVLVRRWRRSSESRWRRTQRILRTLASQCATPLSKLEQIAEELVVDMKSGLSYSDGRSKLPMIISYVDSLPTGYEGGIYYGLNLSGTEFRASRIQLGGKTARIVNQESITIPIPPHLSVQSSHQEVFDYIAMEVGTFFSTSNENFPALTQGQNKKLGFTYSFPVDEDTTSLESGIKWKKFSINDPEGKAMVDDMNKALETHGVNMQVSAMVDETVGNLVGDRCYNTEVVAAVTLAMGTNAAYIEQKSAVSKWNDPSTTSAEMVIDVEWGSFNSSNLPLTKEFDVCLDAKSSNPGEQIFEKLISGMYLGEIVRLVLLKMAKETALFGDAVPPKLSNPYVLRSPDMAAMHQDTSEGREVVGEKLKEIFEITVSTPMVREVVADVCDIVVERAARLAGAGIVSILKKLNRTDATQKSVVTVEGGLYQHYRLFRNYLHSCVWEMLGSSENVVIENSNGGSGIGAVFLAVSNSRPIQESTPPSS</sequence>
<feature type="transmembrane region" description="Helical" evidence="10">
    <location>
        <begin position="6"/>
        <end position="27"/>
    </location>
</feature>
<dbReference type="GO" id="GO:0005524">
    <property type="term" value="F:ATP binding"/>
    <property type="evidence" value="ECO:0007669"/>
    <property type="project" value="UniProtKB-UniRule"/>
</dbReference>
<organism evidence="13 14">
    <name type="scientific">Papaver somniferum</name>
    <name type="common">Opium poppy</name>
    <dbReference type="NCBI Taxonomy" id="3469"/>
    <lineage>
        <taxon>Eukaryota</taxon>
        <taxon>Viridiplantae</taxon>
        <taxon>Streptophyta</taxon>
        <taxon>Embryophyta</taxon>
        <taxon>Tracheophyta</taxon>
        <taxon>Spermatophyta</taxon>
        <taxon>Magnoliopsida</taxon>
        <taxon>Ranunculales</taxon>
        <taxon>Papaveraceae</taxon>
        <taxon>Papaveroideae</taxon>
        <taxon>Papaver</taxon>
    </lineage>
</organism>
<keyword evidence="10" id="KW-0472">Membrane</keyword>
<dbReference type="OrthoDB" id="419537at2759"/>
<dbReference type="GO" id="GO:0006974">
    <property type="term" value="P:DNA damage response"/>
    <property type="evidence" value="ECO:0007669"/>
    <property type="project" value="EnsemblPlants"/>
</dbReference>
<evidence type="ECO:0000256" key="3">
    <source>
        <dbReference type="ARBA" id="ARBA00009225"/>
    </source>
</evidence>
<dbReference type="Pfam" id="PF00349">
    <property type="entry name" value="Hexokinase_1"/>
    <property type="match status" value="1"/>
</dbReference>
<evidence type="ECO:0000256" key="1">
    <source>
        <dbReference type="ARBA" id="ARBA00004921"/>
    </source>
</evidence>
<keyword evidence="5 9" id="KW-0547">Nucleotide-binding</keyword>
<keyword evidence="10" id="KW-0812">Transmembrane</keyword>
<evidence type="ECO:0000313" key="13">
    <source>
        <dbReference type="EMBL" id="RZC49168.1"/>
    </source>
</evidence>
<name>A0A4Y7INV2_PAPSO</name>
<dbReference type="GO" id="GO:0004396">
    <property type="term" value="F:hexokinase activity"/>
    <property type="evidence" value="ECO:0007669"/>
    <property type="project" value="UniProtKB-UniRule"/>
</dbReference>
<dbReference type="STRING" id="3469.A0A4Y7INV2"/>
<dbReference type="GO" id="GO:0009408">
    <property type="term" value="P:response to heat"/>
    <property type="evidence" value="ECO:0007669"/>
    <property type="project" value="EnsemblPlants"/>
</dbReference>
<evidence type="ECO:0000256" key="7">
    <source>
        <dbReference type="ARBA" id="ARBA00022840"/>
    </source>
</evidence>
<dbReference type="SUPFAM" id="SSF53067">
    <property type="entry name" value="Actin-like ATPase domain"/>
    <property type="match status" value="2"/>
</dbReference>
<comment type="pathway">
    <text evidence="1">Carbohydrate degradation.</text>
</comment>
<dbReference type="GO" id="GO:0009414">
    <property type="term" value="P:response to water deprivation"/>
    <property type="evidence" value="ECO:0007669"/>
    <property type="project" value="EnsemblPlants"/>
</dbReference>
<dbReference type="Gramene" id="RZC49168">
    <property type="protein sequence ID" value="RZC49168"/>
    <property type="gene ID" value="C5167_017595"/>
</dbReference>
<dbReference type="GO" id="GO:0009409">
    <property type="term" value="P:response to cold"/>
    <property type="evidence" value="ECO:0007669"/>
    <property type="project" value="EnsemblPlants"/>
</dbReference>
<dbReference type="GO" id="GO:0009651">
    <property type="term" value="P:response to salt stress"/>
    <property type="evidence" value="ECO:0007669"/>
    <property type="project" value="EnsemblPlants"/>
</dbReference>
<dbReference type="OMA" id="YHPNCRI"/>
<evidence type="ECO:0000313" key="14">
    <source>
        <dbReference type="Proteomes" id="UP000316621"/>
    </source>
</evidence>
<dbReference type="GO" id="GO:0005829">
    <property type="term" value="C:cytosol"/>
    <property type="evidence" value="ECO:0007669"/>
    <property type="project" value="TreeGrafter"/>
</dbReference>
<dbReference type="EMBL" id="CM010716">
    <property type="protein sequence ID" value="RZC49168.1"/>
    <property type="molecule type" value="Genomic_DNA"/>
</dbReference>
<evidence type="ECO:0000256" key="10">
    <source>
        <dbReference type="SAM" id="Phobius"/>
    </source>
</evidence>
<dbReference type="UniPathway" id="UPA00109">
    <property type="reaction ID" value="UER00180"/>
</dbReference>
<dbReference type="PROSITE" id="PS51748">
    <property type="entry name" value="HEXOKINASE_2"/>
    <property type="match status" value="1"/>
</dbReference>
<proteinExistence type="inferred from homology"/>
<evidence type="ECO:0000259" key="11">
    <source>
        <dbReference type="Pfam" id="PF00349"/>
    </source>
</evidence>
<dbReference type="Gene3D" id="3.30.420.40">
    <property type="match status" value="1"/>
</dbReference>
<accession>A0A4Y7INV2</accession>
<dbReference type="UniPathway" id="UPA00242"/>
<dbReference type="InterPro" id="IPR043129">
    <property type="entry name" value="ATPase_NBD"/>
</dbReference>
<dbReference type="GO" id="GO:0019318">
    <property type="term" value="P:hexose metabolic process"/>
    <property type="evidence" value="ECO:0007669"/>
    <property type="project" value="UniProtKB-UniPathway"/>
</dbReference>